<evidence type="ECO:0000259" key="1">
    <source>
        <dbReference type="Pfam" id="PF13963"/>
    </source>
</evidence>
<sequence length="196" mass="21992">MKDKILCPCKRCGIGISVSRDEAFEHLTVDGFIPGYTQWIAHGELPSSRSSRCDNQHNTLGDDDMQGLVHDAFGVPNEDGYTKEHIKSQIDAESANGQANEFYKLIDGLQQPLFEGCDKFSKLSFIIRLLHLKCIGSLNNKVFDMLLELLREAFPDAMVDLPKSYYEAEKLMRVKMTVLCIGGKMKGEPHVTHVIS</sequence>
<proteinExistence type="predicted"/>
<dbReference type="InterPro" id="IPR029480">
    <property type="entry name" value="Transpos_assoc"/>
</dbReference>
<gene>
    <name evidence="2" type="ORF">SASPL_118291</name>
</gene>
<evidence type="ECO:0000313" key="3">
    <source>
        <dbReference type="Proteomes" id="UP000298416"/>
    </source>
</evidence>
<dbReference type="EMBL" id="PNBA02000006">
    <property type="protein sequence ID" value="KAG6421734.1"/>
    <property type="molecule type" value="Genomic_DNA"/>
</dbReference>
<dbReference type="Pfam" id="PF13963">
    <property type="entry name" value="Transpos_assoc"/>
    <property type="match status" value="1"/>
</dbReference>
<feature type="domain" description="Transposase-associated" evidence="1">
    <location>
        <begin position="2"/>
        <end position="44"/>
    </location>
</feature>
<keyword evidence="3" id="KW-1185">Reference proteome</keyword>
<dbReference type="AlphaFoldDB" id="A0A8X8XZF9"/>
<comment type="caution">
    <text evidence="2">The sequence shown here is derived from an EMBL/GenBank/DDBJ whole genome shotgun (WGS) entry which is preliminary data.</text>
</comment>
<organism evidence="2">
    <name type="scientific">Salvia splendens</name>
    <name type="common">Scarlet sage</name>
    <dbReference type="NCBI Taxonomy" id="180675"/>
    <lineage>
        <taxon>Eukaryota</taxon>
        <taxon>Viridiplantae</taxon>
        <taxon>Streptophyta</taxon>
        <taxon>Embryophyta</taxon>
        <taxon>Tracheophyta</taxon>
        <taxon>Spermatophyta</taxon>
        <taxon>Magnoliopsida</taxon>
        <taxon>eudicotyledons</taxon>
        <taxon>Gunneridae</taxon>
        <taxon>Pentapetalae</taxon>
        <taxon>asterids</taxon>
        <taxon>lamiids</taxon>
        <taxon>Lamiales</taxon>
        <taxon>Lamiaceae</taxon>
        <taxon>Nepetoideae</taxon>
        <taxon>Mentheae</taxon>
        <taxon>Salviinae</taxon>
        <taxon>Salvia</taxon>
        <taxon>Salvia subgen. Calosphace</taxon>
        <taxon>core Calosphace</taxon>
    </lineage>
</organism>
<accession>A0A8X8XZF9</accession>
<protein>
    <recommendedName>
        <fullName evidence="1">Transposase-associated domain-containing protein</fullName>
    </recommendedName>
</protein>
<dbReference type="Proteomes" id="UP000298416">
    <property type="component" value="Unassembled WGS sequence"/>
</dbReference>
<reference evidence="2" key="1">
    <citation type="submission" date="2018-01" db="EMBL/GenBank/DDBJ databases">
        <authorList>
            <person name="Mao J.F."/>
        </authorList>
    </citation>
    <scope>NUCLEOTIDE SEQUENCE</scope>
    <source>
        <strain evidence="2">Huo1</strain>
        <tissue evidence="2">Leaf</tissue>
    </source>
</reference>
<reference evidence="2" key="2">
    <citation type="submission" date="2020-08" db="EMBL/GenBank/DDBJ databases">
        <title>Plant Genome Project.</title>
        <authorList>
            <person name="Zhang R.-G."/>
        </authorList>
    </citation>
    <scope>NUCLEOTIDE SEQUENCE</scope>
    <source>
        <strain evidence="2">Huo1</strain>
        <tissue evidence="2">Leaf</tissue>
    </source>
</reference>
<name>A0A8X8XZF9_SALSN</name>
<evidence type="ECO:0000313" key="2">
    <source>
        <dbReference type="EMBL" id="KAG6421734.1"/>
    </source>
</evidence>